<organism evidence="4 5">
    <name type="scientific">Clostridium beijerinckii</name>
    <name type="common">Clostridium MP</name>
    <dbReference type="NCBI Taxonomy" id="1520"/>
    <lineage>
        <taxon>Bacteria</taxon>
        <taxon>Bacillati</taxon>
        <taxon>Bacillota</taxon>
        <taxon>Clostridia</taxon>
        <taxon>Eubacteriales</taxon>
        <taxon>Clostridiaceae</taxon>
        <taxon>Clostridium</taxon>
    </lineage>
</organism>
<evidence type="ECO:0000313" key="4">
    <source>
        <dbReference type="EMBL" id="QUN35057.1"/>
    </source>
</evidence>
<dbReference type="EMBL" id="CP073653">
    <property type="protein sequence ID" value="QUN35057.1"/>
    <property type="molecule type" value="Genomic_DNA"/>
</dbReference>
<evidence type="ECO:0000256" key="2">
    <source>
        <dbReference type="SAM" id="Coils"/>
    </source>
</evidence>
<protein>
    <submittedName>
        <fullName evidence="4">Phage major capsid protein</fullName>
    </submittedName>
</protein>
<keyword evidence="5" id="KW-1185">Reference proteome</keyword>
<dbReference type="Proteomes" id="UP000679373">
    <property type="component" value="Chromosome"/>
</dbReference>
<dbReference type="Gene3D" id="3.30.2400.10">
    <property type="entry name" value="Major capsid protein gp5"/>
    <property type="match status" value="1"/>
</dbReference>
<feature type="coiled-coil region" evidence="2">
    <location>
        <begin position="4"/>
        <end position="31"/>
    </location>
</feature>
<dbReference type="GeneID" id="66347773"/>
<evidence type="ECO:0000259" key="3">
    <source>
        <dbReference type="Pfam" id="PF05065"/>
    </source>
</evidence>
<dbReference type="SUPFAM" id="SSF56563">
    <property type="entry name" value="Major capsid protein gp5"/>
    <property type="match status" value="1"/>
</dbReference>
<dbReference type="NCBIfam" id="TIGR01554">
    <property type="entry name" value="major_cap_HK97"/>
    <property type="match status" value="1"/>
</dbReference>
<gene>
    <name evidence="4" type="ORF">KEC93_24580</name>
</gene>
<feature type="domain" description="Phage capsid-like C-terminal" evidence="3">
    <location>
        <begin position="99"/>
        <end position="363"/>
    </location>
</feature>
<dbReference type="InterPro" id="IPR054612">
    <property type="entry name" value="Phage_capsid-like_C"/>
</dbReference>
<evidence type="ECO:0000256" key="1">
    <source>
        <dbReference type="ARBA" id="ARBA00004328"/>
    </source>
</evidence>
<comment type="subcellular location">
    <subcellularLocation>
        <location evidence="1">Virion</location>
    </subcellularLocation>
</comment>
<evidence type="ECO:0000313" key="5">
    <source>
        <dbReference type="Proteomes" id="UP000679373"/>
    </source>
</evidence>
<dbReference type="RefSeq" id="WP_077867679.1">
    <property type="nucleotide sequence ID" value="NZ_BKAK01000109.1"/>
</dbReference>
<reference evidence="4" key="1">
    <citation type="submission" date="2021-04" db="EMBL/GenBank/DDBJ databases">
        <title>Complete genome sequence of the type strain Clostridium beijerinckii NRRL B-598.</title>
        <authorList>
            <person name="Sedlar K."/>
            <person name="Branska B."/>
            <person name="Bezdicek M."/>
            <person name="Nykrynova M."/>
            <person name="Lengerova M."/>
            <person name="Skutkova H."/>
            <person name="Patakova P."/>
        </authorList>
    </citation>
    <scope>NUCLEOTIDE SEQUENCE</scope>
    <source>
        <strain evidence="4">DSM 791</strain>
    </source>
</reference>
<name>A0AB74VFD0_CLOBE</name>
<keyword evidence="2" id="KW-0175">Coiled coil</keyword>
<dbReference type="Pfam" id="PF05065">
    <property type="entry name" value="Phage_capsid"/>
    <property type="match status" value="1"/>
</dbReference>
<dbReference type="AlphaFoldDB" id="A0AB74VFD0"/>
<accession>A0AB74VFD0</accession>
<sequence length="366" mass="40225">MANKKELMEKRLELQEQMQSMLDKVETETRDFSEQENSQYLTLETELRAVIEQINDTSEKNLKETKGEDKMEKRELLENFAAGLVVGEVRNMDTITQANAVPSVISADVVKKMEEISSVFNEAKKVVAPGELSILIEKELTKAKVLGETEEIIGEDLSGFEKCVLKNRRVGTMLVVSKTLLMNSPSLGMEYLNAQLAARLARTLEHEIFNGDATEGHFSKGILALAPVVAKAGTGIAITDLSKLITDINPVFLPKAKLYMNRANFSMVAQLMDGTGRPYLTHDVIGQSPMYRVLGISIEITEALTDEVVVLGNIGEAVTVKMVQDITVTPLLEKYAASGQIGIIAETYCDATVVNTQAIRILKAVV</sequence>
<dbReference type="InterPro" id="IPR024455">
    <property type="entry name" value="Phage_capsid"/>
</dbReference>
<proteinExistence type="predicted"/>